<dbReference type="RefSeq" id="WP_132696708.1">
    <property type="nucleotide sequence ID" value="NZ_SLVM01000034.1"/>
</dbReference>
<evidence type="ECO:0000313" key="2">
    <source>
        <dbReference type="Proteomes" id="UP000295277"/>
    </source>
</evidence>
<gene>
    <name evidence="1" type="ORF">EV216_13429</name>
</gene>
<evidence type="ECO:0000313" key="1">
    <source>
        <dbReference type="EMBL" id="TCM76401.1"/>
    </source>
</evidence>
<name>A0A4R1YIZ1_9RHOB</name>
<dbReference type="OrthoDB" id="7183688at2"/>
<sequence length="72" mass="7879">MTTFACGITIHGYEVETVARKTINKENLAAIGAEALADLLLDVTRGNSALRPDQRRAWISITFAQVSTDRLC</sequence>
<keyword evidence="2" id="KW-1185">Reference proteome</keyword>
<dbReference type="Pfam" id="PF21810">
    <property type="entry name" value="DUF6880"/>
    <property type="match status" value="1"/>
</dbReference>
<dbReference type="EMBL" id="SLVM01000034">
    <property type="protein sequence ID" value="TCM76401.1"/>
    <property type="molecule type" value="Genomic_DNA"/>
</dbReference>
<accession>A0A4R1YIZ1</accession>
<comment type="caution">
    <text evidence="1">The sequence shown here is derived from an EMBL/GenBank/DDBJ whole genome shotgun (WGS) entry which is preliminary data.</text>
</comment>
<dbReference type="InterPro" id="IPR049245">
    <property type="entry name" value="DUF6880"/>
</dbReference>
<organism evidence="1 2">
    <name type="scientific">Rhodovulum steppense</name>
    <dbReference type="NCBI Taxonomy" id="540251"/>
    <lineage>
        <taxon>Bacteria</taxon>
        <taxon>Pseudomonadati</taxon>
        <taxon>Pseudomonadota</taxon>
        <taxon>Alphaproteobacteria</taxon>
        <taxon>Rhodobacterales</taxon>
        <taxon>Paracoccaceae</taxon>
        <taxon>Rhodovulum</taxon>
    </lineage>
</organism>
<protein>
    <submittedName>
        <fullName evidence="1">Uncharacterized protein</fullName>
    </submittedName>
</protein>
<reference evidence="1 2" key="1">
    <citation type="submission" date="2019-03" db="EMBL/GenBank/DDBJ databases">
        <title>Genomic Encyclopedia of Type Strains, Phase IV (KMG-IV): sequencing the most valuable type-strain genomes for metagenomic binning, comparative biology and taxonomic classification.</title>
        <authorList>
            <person name="Goeker M."/>
        </authorList>
    </citation>
    <scope>NUCLEOTIDE SEQUENCE [LARGE SCALE GENOMIC DNA]</scope>
    <source>
        <strain evidence="1 2">DSM 21153</strain>
    </source>
</reference>
<dbReference type="AlphaFoldDB" id="A0A4R1YIZ1"/>
<dbReference type="Proteomes" id="UP000295277">
    <property type="component" value="Unassembled WGS sequence"/>
</dbReference>
<proteinExistence type="predicted"/>